<protein>
    <submittedName>
        <fullName evidence="5">Brain enriched guanylate kinase associated</fullName>
    </submittedName>
</protein>
<organism evidence="5 6">
    <name type="scientific">Calidris pygmaea</name>
    <name type="common">Spoon-billed sandpiper</name>
    <dbReference type="NCBI Taxonomy" id="425635"/>
    <lineage>
        <taxon>Eukaryota</taxon>
        <taxon>Metazoa</taxon>
        <taxon>Chordata</taxon>
        <taxon>Craniata</taxon>
        <taxon>Vertebrata</taxon>
        <taxon>Euteleostomi</taxon>
        <taxon>Archelosauria</taxon>
        <taxon>Archosauria</taxon>
        <taxon>Dinosauria</taxon>
        <taxon>Saurischia</taxon>
        <taxon>Theropoda</taxon>
        <taxon>Coelurosauria</taxon>
        <taxon>Aves</taxon>
        <taxon>Neognathae</taxon>
        <taxon>Neoaves</taxon>
        <taxon>Charadriiformes</taxon>
        <taxon>Scolopacidae</taxon>
        <taxon>Calidris</taxon>
    </lineage>
</organism>
<dbReference type="Ensembl" id="ENSCPGT00000013307.1">
    <property type="protein sequence ID" value="ENSCPGP00000012140.1"/>
    <property type="gene ID" value="ENSCPGG00000008622.1"/>
</dbReference>
<reference evidence="5" key="2">
    <citation type="submission" date="2025-09" db="UniProtKB">
        <authorList>
            <consortium name="Ensembl"/>
        </authorList>
    </citation>
    <scope>IDENTIFICATION</scope>
</reference>
<feature type="compositionally biased region" description="Basic and acidic residues" evidence="4">
    <location>
        <begin position="109"/>
        <end position="121"/>
    </location>
</feature>
<feature type="compositionally biased region" description="Polar residues" evidence="4">
    <location>
        <begin position="832"/>
        <end position="845"/>
    </location>
</feature>
<reference evidence="5" key="1">
    <citation type="submission" date="2025-08" db="UniProtKB">
        <authorList>
            <consortium name="Ensembl"/>
        </authorList>
    </citation>
    <scope>IDENTIFICATION</scope>
</reference>
<proteinExistence type="predicted"/>
<feature type="compositionally biased region" description="Basic and acidic residues" evidence="4">
    <location>
        <begin position="84"/>
        <end position="100"/>
    </location>
</feature>
<feature type="compositionally biased region" description="Low complexity" evidence="4">
    <location>
        <begin position="145"/>
        <end position="154"/>
    </location>
</feature>
<keyword evidence="6" id="KW-1185">Reference proteome</keyword>
<evidence type="ECO:0000256" key="2">
    <source>
        <dbReference type="ARBA" id="ARBA00022553"/>
    </source>
</evidence>
<accession>A0A8C3JTB0</accession>
<feature type="region of interest" description="Disordered" evidence="4">
    <location>
        <begin position="453"/>
        <end position="476"/>
    </location>
</feature>
<feature type="compositionally biased region" description="Polar residues" evidence="4">
    <location>
        <begin position="801"/>
        <end position="824"/>
    </location>
</feature>
<feature type="compositionally biased region" description="Basic residues" evidence="4">
    <location>
        <begin position="135"/>
        <end position="144"/>
    </location>
</feature>
<dbReference type="GO" id="GO:0016020">
    <property type="term" value="C:membrane"/>
    <property type="evidence" value="ECO:0007669"/>
    <property type="project" value="UniProtKB-SubCell"/>
</dbReference>
<feature type="region of interest" description="Disordered" evidence="4">
    <location>
        <begin position="1"/>
        <end position="51"/>
    </location>
</feature>
<evidence type="ECO:0000256" key="4">
    <source>
        <dbReference type="SAM" id="MobiDB-lite"/>
    </source>
</evidence>
<feature type="region of interest" description="Disordered" evidence="4">
    <location>
        <begin position="66"/>
        <end position="154"/>
    </location>
</feature>
<sequence length="862" mass="95919">MESLTKGSISPVKPEGAVPGRPAKQEGVGRATEERACSASSAACAPGVGADAERNLSRDLTMNSYSKRCSSSEDSFELQGSARSEAKSFVKSKNKDEGYRPHRSKHCQKGGEKTHGLEHSSLHPAEVGNASQKLQRQKTTHKKSSSSASDLSLVSQGSSSSLSVVEEKIEAKLKFSQFINEVTFRVLDPMSLRAYRAAKLKNAFTSSVRSLDDLHIKRKSPESWKANTLNGKTHEEVDIESLRSDDIVAGARTRKLEKSLSLDTSPSLRSLDNGASCRTRSGLPVEIMISQTKEMPATKSASLPRSTSMASAAEMEKIRIQNNYLALQRINQDLEDKLYRMGQHYEEEKRALSHEIIALNNHLIEAKVTIDKLSEDNELYRKDCNLAAQLLQCSKNYDRAHKLSELPSDFQERVSIHLEKHGCSLSVPLCHTSYADTIPTCVIAKVLEKPDPNSLSSHLSSPSTRDLNFQDSAGKLGQRPQYKTDIYCSDTALYCPEERRRERRQSVDTQVKDVGFLRSQNSTDSTVEEDGFHSSFSHEAFPEYITSLPTSSSYSSFSVTSEEKENAQANTLTASQQAIYMSNRDELFERKSPAGYEHQGSPRFAKPKPAQHMELADDNENSPTFTRTLPPYANEPFHFSAITPQQALANQKMRNECRSAHLSEEDLPGRWRQLSVEDIGAYSYRNAGRLSPCSFSEQYYSSPIKKEDSRTSPIYASYKADSCSEGDDICQSRLVDSCFLRTDSGLNIDISTSCKQDKLPTYKTKESRDQKNERITVQLCSSKNIENSPVLKREYVDVSPNSSAESLNQSSMEASEIHQSSMEQGSHPGIHSKQQQFQRTGSTGLSRKDSLTKAQLYGTLLN</sequence>
<name>A0A8C3JTB0_9CHAR</name>
<evidence type="ECO:0000256" key="3">
    <source>
        <dbReference type="ARBA" id="ARBA00023136"/>
    </source>
</evidence>
<feature type="compositionally biased region" description="Low complexity" evidence="4">
    <location>
        <begin position="454"/>
        <end position="463"/>
    </location>
</feature>
<keyword evidence="3" id="KW-0472">Membrane</keyword>
<dbReference type="InterPro" id="IPR043441">
    <property type="entry name" value="Tjap1/BEGAIN"/>
</dbReference>
<evidence type="ECO:0000256" key="1">
    <source>
        <dbReference type="ARBA" id="ARBA00004170"/>
    </source>
</evidence>
<dbReference type="GO" id="GO:0045202">
    <property type="term" value="C:synapse"/>
    <property type="evidence" value="ECO:0007669"/>
    <property type="project" value="TreeGrafter"/>
</dbReference>
<evidence type="ECO:0000313" key="5">
    <source>
        <dbReference type="Ensembl" id="ENSCPGP00000012140.1"/>
    </source>
</evidence>
<comment type="subcellular location">
    <subcellularLocation>
        <location evidence="1">Membrane</location>
        <topology evidence="1">Peripheral membrane protein</topology>
    </subcellularLocation>
</comment>
<keyword evidence="2" id="KW-0597">Phosphoprotein</keyword>
<dbReference type="PANTHER" id="PTHR28664:SF2">
    <property type="entry name" value="BRAIN-ENRICHED GUANYLATE KINASE-ASSOCIATED PROTEIN"/>
    <property type="match status" value="1"/>
</dbReference>
<evidence type="ECO:0000313" key="6">
    <source>
        <dbReference type="Proteomes" id="UP000694419"/>
    </source>
</evidence>
<feature type="region of interest" description="Disordered" evidence="4">
    <location>
        <begin position="801"/>
        <end position="849"/>
    </location>
</feature>
<dbReference type="Proteomes" id="UP000694419">
    <property type="component" value="Unplaced"/>
</dbReference>
<dbReference type="AlphaFoldDB" id="A0A8C3JTB0"/>
<dbReference type="PANTHER" id="PTHR28664">
    <property type="entry name" value="TIGHT JUNCTION-ASSOCIATED PROTEIN 1"/>
    <property type="match status" value="1"/>
</dbReference>